<dbReference type="InParanoid" id="A0A1S3IZP1"/>
<dbReference type="InterPro" id="IPR020726">
    <property type="entry name" value="Bcl2_BH2_motif_CS"/>
</dbReference>
<dbReference type="InterPro" id="IPR046371">
    <property type="entry name" value="Bcl-2_BH1-3"/>
</dbReference>
<comment type="similarity">
    <text evidence="2">Belongs to the Bcl-2 family.</text>
</comment>
<dbReference type="PANTHER" id="PTHR11256:SF47">
    <property type="entry name" value="BCL-2-LIKE PROTEIN 10"/>
    <property type="match status" value="1"/>
</dbReference>
<dbReference type="Pfam" id="PF00452">
    <property type="entry name" value="Bcl-2"/>
    <property type="match status" value="1"/>
</dbReference>
<dbReference type="AlphaFoldDB" id="A0A1S3IZP1"/>
<dbReference type="GO" id="GO:0005741">
    <property type="term" value="C:mitochondrial outer membrane"/>
    <property type="evidence" value="ECO:0007669"/>
    <property type="project" value="TreeGrafter"/>
</dbReference>
<dbReference type="CDD" id="cd06845">
    <property type="entry name" value="Bcl-2_like"/>
    <property type="match status" value="1"/>
</dbReference>
<evidence type="ECO:0000256" key="4">
    <source>
        <dbReference type="ARBA" id="ARBA00022703"/>
    </source>
</evidence>
<accession>A0A1S3IZP1</accession>
<keyword evidence="5" id="KW-1133">Transmembrane helix</keyword>
<comment type="subcellular location">
    <subcellularLocation>
        <location evidence="1">Endomembrane system</location>
    </subcellularLocation>
</comment>
<keyword evidence="8" id="KW-1185">Reference proteome</keyword>
<dbReference type="PRINTS" id="PR01862">
    <property type="entry name" value="BCL2FAMILY"/>
</dbReference>
<dbReference type="PROSITE" id="PS50062">
    <property type="entry name" value="BCL2_FAMILY"/>
    <property type="match status" value="1"/>
</dbReference>
<keyword evidence="4" id="KW-0053">Apoptosis</keyword>
<feature type="domain" description="Bcl-2 Bcl-2 homology region 1-3" evidence="7">
    <location>
        <begin position="94"/>
        <end position="193"/>
    </location>
</feature>
<keyword evidence="3" id="KW-0812">Transmembrane</keyword>
<evidence type="ECO:0000313" key="8">
    <source>
        <dbReference type="Proteomes" id="UP000085678"/>
    </source>
</evidence>
<dbReference type="GeneID" id="106168952"/>
<evidence type="ECO:0000313" key="9">
    <source>
        <dbReference type="RefSeq" id="XP_013403667.1"/>
    </source>
</evidence>
<protein>
    <submittedName>
        <fullName evidence="9">Induced myeloid leukemia cell differentiation protein Mcl-1 homolog</fullName>
    </submittedName>
</protein>
<dbReference type="Gene3D" id="1.10.437.10">
    <property type="entry name" value="Blc2-like"/>
    <property type="match status" value="1"/>
</dbReference>
<reference evidence="9" key="1">
    <citation type="submission" date="2025-08" db="UniProtKB">
        <authorList>
            <consortium name="RefSeq"/>
        </authorList>
    </citation>
    <scope>IDENTIFICATION</scope>
    <source>
        <tissue evidence="9">Gonads</tissue>
    </source>
</reference>
<dbReference type="OrthoDB" id="6021377at2759"/>
<dbReference type="SUPFAM" id="SSF56854">
    <property type="entry name" value="Bcl-2 inhibitors of programmed cell death"/>
    <property type="match status" value="1"/>
</dbReference>
<evidence type="ECO:0000259" key="7">
    <source>
        <dbReference type="SMART" id="SM00337"/>
    </source>
</evidence>
<dbReference type="OMA" id="RYCKTMR"/>
<proteinExistence type="inferred from homology"/>
<evidence type="ECO:0000256" key="5">
    <source>
        <dbReference type="ARBA" id="ARBA00022989"/>
    </source>
</evidence>
<dbReference type="GO" id="GO:0008630">
    <property type="term" value="P:intrinsic apoptotic signaling pathway in response to DNA damage"/>
    <property type="evidence" value="ECO:0007669"/>
    <property type="project" value="TreeGrafter"/>
</dbReference>
<dbReference type="GO" id="GO:0001836">
    <property type="term" value="P:release of cytochrome c from mitochondria"/>
    <property type="evidence" value="ECO:0007669"/>
    <property type="project" value="TreeGrafter"/>
</dbReference>
<dbReference type="InterPro" id="IPR026298">
    <property type="entry name" value="Bcl-2_fam"/>
</dbReference>
<dbReference type="Proteomes" id="UP000085678">
    <property type="component" value="Unplaced"/>
</dbReference>
<dbReference type="STRING" id="7574.A0A1S3IZP1"/>
<organism evidence="8 9">
    <name type="scientific">Lingula anatina</name>
    <name type="common">Brachiopod</name>
    <name type="synonym">Lingula unguis</name>
    <dbReference type="NCBI Taxonomy" id="7574"/>
    <lineage>
        <taxon>Eukaryota</taxon>
        <taxon>Metazoa</taxon>
        <taxon>Spiralia</taxon>
        <taxon>Lophotrochozoa</taxon>
        <taxon>Brachiopoda</taxon>
        <taxon>Linguliformea</taxon>
        <taxon>Lingulata</taxon>
        <taxon>Lingulida</taxon>
        <taxon>Linguloidea</taxon>
        <taxon>Lingulidae</taxon>
        <taxon>Lingula</taxon>
    </lineage>
</organism>
<sequence length="231" mass="25961">MNENGVDPSVRSRGTIKANIQENFYNNNNKMAEKVRDQGLNGLVNSGHRSTQTGEEHLPSSAIAKTAKEIAHDVLFWTVGYNNSKPNDTYSKTMRRLVTEILEKHKITFNGMMNKLDLSELNGKETVNGCLEHIFTDHEVNWGRVVTIYAFGSRLMKHCQENDMNTLMDKLPDYVGEYVATKLGPWIHKQGGWDTFVASFPDKNQMENGIWKGLLVTALGLGTLATMVAVR</sequence>
<gene>
    <name evidence="9" type="primary">LOC106168952</name>
</gene>
<evidence type="ECO:0000256" key="1">
    <source>
        <dbReference type="ARBA" id="ARBA00004308"/>
    </source>
</evidence>
<dbReference type="GO" id="GO:0012505">
    <property type="term" value="C:endomembrane system"/>
    <property type="evidence" value="ECO:0007669"/>
    <property type="project" value="UniProtKB-SubCell"/>
</dbReference>
<dbReference type="GO" id="GO:0051400">
    <property type="term" value="F:BH domain binding"/>
    <property type="evidence" value="ECO:0007669"/>
    <property type="project" value="TreeGrafter"/>
</dbReference>
<dbReference type="GO" id="GO:0097192">
    <property type="term" value="P:extrinsic apoptotic signaling pathway in absence of ligand"/>
    <property type="evidence" value="ECO:0007669"/>
    <property type="project" value="TreeGrafter"/>
</dbReference>
<dbReference type="PANTHER" id="PTHR11256">
    <property type="entry name" value="BCL-2 RELATED"/>
    <property type="match status" value="1"/>
</dbReference>
<dbReference type="InterPro" id="IPR036834">
    <property type="entry name" value="Bcl-2-like_sf"/>
</dbReference>
<name>A0A1S3IZP1_LINAN</name>
<evidence type="ECO:0000256" key="6">
    <source>
        <dbReference type="ARBA" id="ARBA00023136"/>
    </source>
</evidence>
<dbReference type="SMR" id="A0A1S3IZP1"/>
<evidence type="ECO:0000256" key="3">
    <source>
        <dbReference type="ARBA" id="ARBA00022692"/>
    </source>
</evidence>
<dbReference type="SMART" id="SM00337">
    <property type="entry name" value="BCL"/>
    <property type="match status" value="1"/>
</dbReference>
<evidence type="ECO:0000256" key="2">
    <source>
        <dbReference type="ARBA" id="ARBA00009458"/>
    </source>
</evidence>
<dbReference type="GO" id="GO:0042981">
    <property type="term" value="P:regulation of apoptotic process"/>
    <property type="evidence" value="ECO:0007669"/>
    <property type="project" value="InterPro"/>
</dbReference>
<dbReference type="KEGG" id="lak:106168952"/>
<keyword evidence="6" id="KW-0472">Membrane</keyword>
<dbReference type="PROSITE" id="PS01258">
    <property type="entry name" value="BH2"/>
    <property type="match status" value="1"/>
</dbReference>
<dbReference type="InterPro" id="IPR002475">
    <property type="entry name" value="Bcl2-like"/>
</dbReference>
<dbReference type="RefSeq" id="XP_013403667.1">
    <property type="nucleotide sequence ID" value="XM_013548213.1"/>
</dbReference>